<dbReference type="SUPFAM" id="SSF52540">
    <property type="entry name" value="P-loop containing nucleoside triphosphate hydrolases"/>
    <property type="match status" value="1"/>
</dbReference>
<dbReference type="SMART" id="SM00028">
    <property type="entry name" value="TPR"/>
    <property type="match status" value="3"/>
</dbReference>
<dbReference type="AlphaFoldDB" id="A0AAW0DC62"/>
<evidence type="ECO:0008006" key="3">
    <source>
        <dbReference type="Google" id="ProtNLM"/>
    </source>
</evidence>
<gene>
    <name evidence="1" type="ORF">R3P38DRAFT_3345884</name>
</gene>
<dbReference type="InterPro" id="IPR036537">
    <property type="entry name" value="Adaptor_Cbl_N_dom_sf"/>
</dbReference>
<dbReference type="GO" id="GO:0007166">
    <property type="term" value="P:cell surface receptor signaling pathway"/>
    <property type="evidence" value="ECO:0007669"/>
    <property type="project" value="InterPro"/>
</dbReference>
<accession>A0AAW0DC62</accession>
<keyword evidence="2" id="KW-1185">Reference proteome</keyword>
<reference evidence="1 2" key="1">
    <citation type="journal article" date="2024" name="J Genomics">
        <title>Draft genome sequencing and assembly of Favolaschia claudopus CIRM-BRFM 2984 isolated from oak limbs.</title>
        <authorList>
            <person name="Navarro D."/>
            <person name="Drula E."/>
            <person name="Chaduli D."/>
            <person name="Cazenave R."/>
            <person name="Ahrendt S."/>
            <person name="Wang J."/>
            <person name="Lipzen A."/>
            <person name="Daum C."/>
            <person name="Barry K."/>
            <person name="Grigoriev I.V."/>
            <person name="Favel A."/>
            <person name="Rosso M.N."/>
            <person name="Martin F."/>
        </authorList>
    </citation>
    <scope>NUCLEOTIDE SEQUENCE [LARGE SCALE GENOMIC DNA]</scope>
    <source>
        <strain evidence="1 2">CIRM-BRFM 2984</strain>
    </source>
</reference>
<organism evidence="1 2">
    <name type="scientific">Favolaschia claudopus</name>
    <dbReference type="NCBI Taxonomy" id="2862362"/>
    <lineage>
        <taxon>Eukaryota</taxon>
        <taxon>Fungi</taxon>
        <taxon>Dikarya</taxon>
        <taxon>Basidiomycota</taxon>
        <taxon>Agaricomycotina</taxon>
        <taxon>Agaricomycetes</taxon>
        <taxon>Agaricomycetidae</taxon>
        <taxon>Agaricales</taxon>
        <taxon>Marasmiineae</taxon>
        <taxon>Mycenaceae</taxon>
        <taxon>Favolaschia</taxon>
    </lineage>
</organism>
<sequence>MAGCFLWPHRRVASETKNRIQVHVVDASPLSDGENLRMPTTAMYSISGGKALAEAIEGVADLVPLPFLSTFVRMAIKVLEACEETTAIEENLKDLQSRVYNLMLVVVDTVPINKKTSLELQDKISKLQTILDNILADVRKIKEQKKWLLFFFRALNKERVDRCVDRLDGALQQFNARLSPVTFSQVASQLRVEDLLDKIEADYSAFASQLTRIEDAVNRTTRPHNAPLAHTRQDMPPLARKLYGRESLINEIATLLASEDTSRVCITGAGGMGKTSVALAVVDSPAIKNAFPKEFVFWVPILYAQLRVTAETYDSLETLIAELDETKQRRLILLDNFETPWLVWRGSSQDFAAASAAFKSKYRDTAGGHELVEDGAQLDEFLASIGRIPLAITLAATSGGRLRTSPSDLLREWRKSGTGMISGKETLGMNQTIRSSLDSGSVKANPDALKLLAILSLFPGGTIGSNLDRWAATLNSSRVALETLLEAALIEQGEGSFGTARIFVHPTIQSYMLHHGHLSLEIRNAVYDACYSFILNHKSTPDDRKFKSDLEALAVEEINIQGLLMETDVRNPRPKAIDALVAFALYQASTKPSTVVASHALKVAQSAHDTSHCEAARQLAEAHHCLGKTYLKLERFEEASVHLEKARAQFKSLPGGADLTRSGECSLELLYAWMLSCTKDSNDMQSLAEEARTNLAHDTNDKYNTARGLHIYSSFLWWSNSPDEAVLLPLLSAKALFEELDCLASSAECLYLLARTCAGSGAYVDALNFAKKAVDKAEQSGGLDILGRSLSYTVRCLIHLRCYEEVMGVITRLLPLEQGFGAPGGMAQALELLGYTCVAIFDLEGARRAYDGALLHFSKMQPGVMSKEDVERCSLNLTKLQGRTMIDEDCFHTIAKPDPLD</sequence>
<dbReference type="PANTHER" id="PTHR47691:SF3">
    <property type="entry name" value="HTH-TYPE TRANSCRIPTIONAL REGULATOR RV0890C-RELATED"/>
    <property type="match status" value="1"/>
</dbReference>
<dbReference type="Gene3D" id="1.20.930.20">
    <property type="entry name" value="Adaptor protein Cbl, N-terminal domain"/>
    <property type="match status" value="1"/>
</dbReference>
<dbReference type="Proteomes" id="UP001362999">
    <property type="component" value="Unassembled WGS sequence"/>
</dbReference>
<proteinExistence type="predicted"/>
<dbReference type="EMBL" id="JAWWNJ010000009">
    <property type="protein sequence ID" value="KAK7048933.1"/>
    <property type="molecule type" value="Genomic_DNA"/>
</dbReference>
<dbReference type="InterPro" id="IPR019734">
    <property type="entry name" value="TPR_rpt"/>
</dbReference>
<comment type="caution">
    <text evidence="1">The sequence shown here is derived from an EMBL/GenBank/DDBJ whole genome shotgun (WGS) entry which is preliminary data.</text>
</comment>
<protein>
    <recommendedName>
        <fullName evidence="3">NB-ARC domain-containing protein</fullName>
    </recommendedName>
</protein>
<dbReference type="Gene3D" id="1.25.40.10">
    <property type="entry name" value="Tetratricopeptide repeat domain"/>
    <property type="match status" value="1"/>
</dbReference>
<dbReference type="PANTHER" id="PTHR47691">
    <property type="entry name" value="REGULATOR-RELATED"/>
    <property type="match status" value="1"/>
</dbReference>
<dbReference type="InterPro" id="IPR011990">
    <property type="entry name" value="TPR-like_helical_dom_sf"/>
</dbReference>
<name>A0AAW0DC62_9AGAR</name>
<dbReference type="Gene3D" id="3.40.50.300">
    <property type="entry name" value="P-loop containing nucleotide triphosphate hydrolases"/>
    <property type="match status" value="1"/>
</dbReference>
<evidence type="ECO:0000313" key="2">
    <source>
        <dbReference type="Proteomes" id="UP001362999"/>
    </source>
</evidence>
<evidence type="ECO:0000313" key="1">
    <source>
        <dbReference type="EMBL" id="KAK7048933.1"/>
    </source>
</evidence>
<dbReference type="InterPro" id="IPR027417">
    <property type="entry name" value="P-loop_NTPase"/>
</dbReference>
<dbReference type="CDD" id="cd21037">
    <property type="entry name" value="MLKL_NTD"/>
    <property type="match status" value="1"/>
</dbReference>
<dbReference type="SUPFAM" id="SSF48452">
    <property type="entry name" value="TPR-like"/>
    <property type="match status" value="1"/>
</dbReference>
<dbReference type="InterPro" id="IPR059179">
    <property type="entry name" value="MLKL-like_MCAfunc"/>
</dbReference>